<feature type="transmembrane region" description="Helical" evidence="1">
    <location>
        <begin position="20"/>
        <end position="40"/>
    </location>
</feature>
<feature type="transmembrane region" description="Helical" evidence="1">
    <location>
        <begin position="60"/>
        <end position="79"/>
    </location>
</feature>
<dbReference type="Proteomes" id="UP000601223">
    <property type="component" value="Unassembled WGS sequence"/>
</dbReference>
<evidence type="ECO:0000313" key="3">
    <source>
        <dbReference type="Proteomes" id="UP000601223"/>
    </source>
</evidence>
<keyword evidence="1" id="KW-0812">Transmembrane</keyword>
<keyword evidence="1" id="KW-1133">Transmembrane helix</keyword>
<evidence type="ECO:0000256" key="1">
    <source>
        <dbReference type="SAM" id="Phobius"/>
    </source>
</evidence>
<reference evidence="2 3" key="1">
    <citation type="submission" date="2021-01" db="EMBL/GenBank/DDBJ databases">
        <title>Whole genome shotgun sequence of Catellatospora bangladeshensis NBRC 107357.</title>
        <authorList>
            <person name="Komaki H."/>
            <person name="Tamura T."/>
        </authorList>
    </citation>
    <scope>NUCLEOTIDE SEQUENCE [LARGE SCALE GENOMIC DNA]</scope>
    <source>
        <strain evidence="2 3">NBRC 107357</strain>
    </source>
</reference>
<keyword evidence="3" id="KW-1185">Reference proteome</keyword>
<dbReference type="EMBL" id="BONF01000036">
    <property type="protein sequence ID" value="GIF84322.1"/>
    <property type="molecule type" value="Genomic_DNA"/>
</dbReference>
<protein>
    <submittedName>
        <fullName evidence="2">Uncharacterized protein</fullName>
    </submittedName>
</protein>
<comment type="caution">
    <text evidence="2">The sequence shown here is derived from an EMBL/GenBank/DDBJ whole genome shotgun (WGS) entry which is preliminary data.</text>
</comment>
<evidence type="ECO:0000313" key="2">
    <source>
        <dbReference type="EMBL" id="GIF84322.1"/>
    </source>
</evidence>
<name>A0A8J3JP70_9ACTN</name>
<dbReference type="AlphaFoldDB" id="A0A8J3JP70"/>
<dbReference type="RefSeq" id="WP_203752433.1">
    <property type="nucleotide sequence ID" value="NZ_BONF01000036.1"/>
</dbReference>
<accession>A0A8J3JP70</accession>
<sequence>MLRLLSVTPSPELPLQAARALSRGAILPLGLVLVAIGGFLLWRAGRASNPSRTEERRGGVAFLVIGAVIGVYGLIRVWLD</sequence>
<gene>
    <name evidence="2" type="ORF">Cba03nite_56710</name>
</gene>
<keyword evidence="1" id="KW-0472">Membrane</keyword>
<organism evidence="2 3">
    <name type="scientific">Catellatospora bangladeshensis</name>
    <dbReference type="NCBI Taxonomy" id="310355"/>
    <lineage>
        <taxon>Bacteria</taxon>
        <taxon>Bacillati</taxon>
        <taxon>Actinomycetota</taxon>
        <taxon>Actinomycetes</taxon>
        <taxon>Micromonosporales</taxon>
        <taxon>Micromonosporaceae</taxon>
        <taxon>Catellatospora</taxon>
    </lineage>
</organism>
<proteinExistence type="predicted"/>